<dbReference type="AlphaFoldDB" id="A0AAJ6YN77"/>
<dbReference type="KEGG" id="csol:105364839"/>
<proteinExistence type="predicted"/>
<organism evidence="2 3">
    <name type="scientific">Ceratosolen solmsi marchali</name>
    <dbReference type="NCBI Taxonomy" id="326594"/>
    <lineage>
        <taxon>Eukaryota</taxon>
        <taxon>Metazoa</taxon>
        <taxon>Ecdysozoa</taxon>
        <taxon>Arthropoda</taxon>
        <taxon>Hexapoda</taxon>
        <taxon>Insecta</taxon>
        <taxon>Pterygota</taxon>
        <taxon>Neoptera</taxon>
        <taxon>Endopterygota</taxon>
        <taxon>Hymenoptera</taxon>
        <taxon>Apocrita</taxon>
        <taxon>Proctotrupomorpha</taxon>
        <taxon>Chalcidoidea</taxon>
        <taxon>Agaonidae</taxon>
        <taxon>Agaoninae</taxon>
        <taxon>Ceratosolen</taxon>
    </lineage>
</organism>
<evidence type="ECO:0000259" key="1">
    <source>
        <dbReference type="Pfam" id="PF25532"/>
    </source>
</evidence>
<evidence type="ECO:0000313" key="2">
    <source>
        <dbReference type="Proteomes" id="UP000695007"/>
    </source>
</evidence>
<dbReference type="InterPro" id="IPR032940">
    <property type="entry name" value="CAMSAP"/>
</dbReference>
<dbReference type="InterPro" id="IPR058042">
    <property type="entry name" value="CAMSAP_N"/>
</dbReference>
<dbReference type="GO" id="GO:0007026">
    <property type="term" value="P:negative regulation of microtubule depolymerization"/>
    <property type="evidence" value="ECO:0007669"/>
    <property type="project" value="TreeGrafter"/>
</dbReference>
<dbReference type="Proteomes" id="UP000695007">
    <property type="component" value="Unplaced"/>
</dbReference>
<reference evidence="3" key="1">
    <citation type="submission" date="2025-08" db="UniProtKB">
        <authorList>
            <consortium name="RefSeq"/>
        </authorList>
    </citation>
    <scope>IDENTIFICATION</scope>
</reference>
<dbReference type="GO" id="GO:0031122">
    <property type="term" value="P:cytoplasmic microtubule organization"/>
    <property type="evidence" value="ECO:0007669"/>
    <property type="project" value="TreeGrafter"/>
</dbReference>
<accession>A0AAJ6YN77</accession>
<dbReference type="RefSeq" id="XP_011501170.1">
    <property type="nucleotide sequence ID" value="XM_011502868.1"/>
</dbReference>
<dbReference type="GO" id="GO:0005516">
    <property type="term" value="F:calmodulin binding"/>
    <property type="evidence" value="ECO:0007669"/>
    <property type="project" value="InterPro"/>
</dbReference>
<keyword evidence="2" id="KW-1185">Reference proteome</keyword>
<dbReference type="GO" id="GO:0051011">
    <property type="term" value="F:microtubule minus-end binding"/>
    <property type="evidence" value="ECO:0007669"/>
    <property type="project" value="TreeGrafter"/>
</dbReference>
<feature type="domain" description="CASAMP N-terminal" evidence="1">
    <location>
        <begin position="31"/>
        <end position="135"/>
    </location>
</feature>
<protein>
    <submittedName>
        <fullName evidence="3">Patronin-like</fullName>
    </submittedName>
</protein>
<dbReference type="PANTHER" id="PTHR21595">
    <property type="entry name" value="PATRONIN"/>
    <property type="match status" value="1"/>
</dbReference>
<sequence>MLALTTTHQPIRLETDDVRNMMRNIKVTTIYAKQRASVKWLLSKAYNNRVPEKLREPYYLDHGDQEQLKPQIVHALSNAELYCLALANIYSDPNYHNQNHTGILQALARKGVFVTESNSTPLTETILIQNSPVKMMLLYDFY</sequence>
<dbReference type="GO" id="GO:0036449">
    <property type="term" value="C:microtubule minus-end"/>
    <property type="evidence" value="ECO:0007669"/>
    <property type="project" value="TreeGrafter"/>
</dbReference>
<gene>
    <name evidence="3" type="primary">LOC105364839</name>
</gene>
<dbReference type="GeneID" id="105364839"/>
<dbReference type="Pfam" id="PF25532">
    <property type="entry name" value="CH_CAMSAP2_N"/>
    <property type="match status" value="1"/>
</dbReference>
<dbReference type="PANTHER" id="PTHR21595:SF0">
    <property type="entry name" value="PATRONIN"/>
    <property type="match status" value="1"/>
</dbReference>
<name>A0AAJ6YN77_9HYME</name>
<evidence type="ECO:0000313" key="3">
    <source>
        <dbReference type="RefSeq" id="XP_011501170.1"/>
    </source>
</evidence>